<dbReference type="PROSITE" id="PS51257">
    <property type="entry name" value="PROKAR_LIPOPROTEIN"/>
    <property type="match status" value="1"/>
</dbReference>
<gene>
    <name evidence="1" type="ORF">GCM10022216_24010</name>
</gene>
<accession>A0ABP7YX44</accession>
<dbReference type="RefSeq" id="WP_344674972.1">
    <property type="nucleotide sequence ID" value="NZ_BAAAZI010000010.1"/>
</dbReference>
<sequence>MKININIPIVLIILSACGSIKQNDNIKVVNKGNLKVSKITKLNSVYVIEANRNDSIFTIIYPLVEGVNGEIKKGHSYGFEIKLIFPKENFISFMEVDYYQIGNYRIKLNERNHWSIYTDTTSLNTR</sequence>
<evidence type="ECO:0000313" key="1">
    <source>
        <dbReference type="EMBL" id="GAA4142757.1"/>
    </source>
</evidence>
<reference evidence="2" key="1">
    <citation type="journal article" date="2019" name="Int. J. Syst. Evol. Microbiol.">
        <title>The Global Catalogue of Microorganisms (GCM) 10K type strain sequencing project: providing services to taxonomists for standard genome sequencing and annotation.</title>
        <authorList>
            <consortium name="The Broad Institute Genomics Platform"/>
            <consortium name="The Broad Institute Genome Sequencing Center for Infectious Disease"/>
            <person name="Wu L."/>
            <person name="Ma J."/>
        </authorList>
    </citation>
    <scope>NUCLEOTIDE SEQUENCE [LARGE SCALE GENOMIC DNA]</scope>
    <source>
        <strain evidence="2">JCM 16704</strain>
    </source>
</reference>
<dbReference type="EMBL" id="BAAAZI010000010">
    <property type="protein sequence ID" value="GAA4142757.1"/>
    <property type="molecule type" value="Genomic_DNA"/>
</dbReference>
<dbReference type="Proteomes" id="UP001500101">
    <property type="component" value="Unassembled WGS sequence"/>
</dbReference>
<comment type="caution">
    <text evidence="1">The sequence shown here is derived from an EMBL/GenBank/DDBJ whole genome shotgun (WGS) entry which is preliminary data.</text>
</comment>
<protein>
    <submittedName>
        <fullName evidence="1">Uncharacterized protein</fullName>
    </submittedName>
</protein>
<keyword evidence="2" id="KW-1185">Reference proteome</keyword>
<proteinExistence type="predicted"/>
<name>A0ABP7YX44_9SPHI</name>
<evidence type="ECO:0000313" key="2">
    <source>
        <dbReference type="Proteomes" id="UP001500101"/>
    </source>
</evidence>
<organism evidence="1 2">
    <name type="scientific">Sphingobacterium kyonggiense</name>
    <dbReference type="NCBI Taxonomy" id="714075"/>
    <lineage>
        <taxon>Bacteria</taxon>
        <taxon>Pseudomonadati</taxon>
        <taxon>Bacteroidota</taxon>
        <taxon>Sphingobacteriia</taxon>
        <taxon>Sphingobacteriales</taxon>
        <taxon>Sphingobacteriaceae</taxon>
        <taxon>Sphingobacterium</taxon>
    </lineage>
</organism>